<evidence type="ECO:0000256" key="1">
    <source>
        <dbReference type="SAM" id="MobiDB-lite"/>
    </source>
</evidence>
<dbReference type="PROSITE" id="PS50943">
    <property type="entry name" value="HTH_CROC1"/>
    <property type="match status" value="1"/>
</dbReference>
<dbReference type="Proteomes" id="UP000022447">
    <property type="component" value="Unassembled WGS sequence"/>
</dbReference>
<sequence length="116" mass="13001">MEPRRITNTFPDALRPIMHELGSDIAAARKVRKLTQQDMADRLNVGRTTVVRLEKGDPRVSFGTYAMAAWVMGLEQGLLSVFAQERDAGFQKAARHGLPKRVRHPSPESELGDLDF</sequence>
<dbReference type="AlphaFoldDB" id="X7ECG4"/>
<proteinExistence type="predicted"/>
<dbReference type="OrthoDB" id="8092542at2"/>
<feature type="compositionally biased region" description="Basic residues" evidence="1">
    <location>
        <begin position="93"/>
        <end position="104"/>
    </location>
</feature>
<comment type="caution">
    <text evidence="3">The sequence shown here is derived from an EMBL/GenBank/DDBJ whole genome shotgun (WGS) entry which is preliminary data.</text>
</comment>
<protein>
    <submittedName>
        <fullName evidence="3">XRE family transcriptional regulator</fullName>
    </submittedName>
</protein>
<gene>
    <name evidence="3" type="ORF">OCH239_09350</name>
</gene>
<feature type="domain" description="HTH cro/C1-type" evidence="2">
    <location>
        <begin position="25"/>
        <end position="56"/>
    </location>
</feature>
<dbReference type="EMBL" id="JALZ01000021">
    <property type="protein sequence ID" value="ETX13632.1"/>
    <property type="molecule type" value="Genomic_DNA"/>
</dbReference>
<dbReference type="eggNOG" id="COG1396">
    <property type="taxonomic scope" value="Bacteria"/>
</dbReference>
<name>X7ECG4_9RHOB</name>
<dbReference type="Pfam" id="PF01381">
    <property type="entry name" value="HTH_3"/>
    <property type="match status" value="1"/>
</dbReference>
<dbReference type="SUPFAM" id="SSF47413">
    <property type="entry name" value="lambda repressor-like DNA-binding domains"/>
    <property type="match status" value="1"/>
</dbReference>
<dbReference type="STRING" id="1449350.OCH239_09350"/>
<dbReference type="InterPro" id="IPR001387">
    <property type="entry name" value="Cro/C1-type_HTH"/>
</dbReference>
<evidence type="ECO:0000313" key="3">
    <source>
        <dbReference type="EMBL" id="ETX13632.1"/>
    </source>
</evidence>
<keyword evidence="4" id="KW-1185">Reference proteome</keyword>
<reference evidence="3 4" key="1">
    <citation type="submission" date="2014-01" db="EMBL/GenBank/DDBJ databases">
        <title>Roseivivax halodurans JCM 10272 Genome Sequencing.</title>
        <authorList>
            <person name="Lai Q."/>
            <person name="Li G."/>
            <person name="Shao Z."/>
        </authorList>
    </citation>
    <scope>NUCLEOTIDE SEQUENCE [LARGE SCALE GENOMIC DNA]</scope>
    <source>
        <strain evidence="3 4">JCM 10272</strain>
    </source>
</reference>
<organism evidence="3 4">
    <name type="scientific">Roseivivax halodurans JCM 10272</name>
    <dbReference type="NCBI Taxonomy" id="1449350"/>
    <lineage>
        <taxon>Bacteria</taxon>
        <taxon>Pseudomonadati</taxon>
        <taxon>Pseudomonadota</taxon>
        <taxon>Alphaproteobacteria</taxon>
        <taxon>Rhodobacterales</taxon>
        <taxon>Roseobacteraceae</taxon>
        <taxon>Roseivivax</taxon>
    </lineage>
</organism>
<dbReference type="GO" id="GO:0003677">
    <property type="term" value="F:DNA binding"/>
    <property type="evidence" value="ECO:0007669"/>
    <property type="project" value="InterPro"/>
</dbReference>
<dbReference type="RefSeq" id="WP_051489523.1">
    <property type="nucleotide sequence ID" value="NZ_JALZ01000021.1"/>
</dbReference>
<evidence type="ECO:0000313" key="4">
    <source>
        <dbReference type="Proteomes" id="UP000022447"/>
    </source>
</evidence>
<feature type="region of interest" description="Disordered" evidence="1">
    <location>
        <begin position="93"/>
        <end position="116"/>
    </location>
</feature>
<dbReference type="InterPro" id="IPR010982">
    <property type="entry name" value="Lambda_DNA-bd_dom_sf"/>
</dbReference>
<dbReference type="CDD" id="cd00093">
    <property type="entry name" value="HTH_XRE"/>
    <property type="match status" value="1"/>
</dbReference>
<dbReference type="Gene3D" id="1.10.260.40">
    <property type="entry name" value="lambda repressor-like DNA-binding domains"/>
    <property type="match status" value="1"/>
</dbReference>
<accession>X7ECG4</accession>
<evidence type="ECO:0000259" key="2">
    <source>
        <dbReference type="PROSITE" id="PS50943"/>
    </source>
</evidence>